<dbReference type="InterPro" id="IPR005801">
    <property type="entry name" value="ADC_synthase"/>
</dbReference>
<dbReference type="InterPro" id="IPR019999">
    <property type="entry name" value="Anth_synth_I-like"/>
</dbReference>
<evidence type="ECO:0000313" key="2">
    <source>
        <dbReference type="EMBL" id="GAA4194451.1"/>
    </source>
</evidence>
<dbReference type="PANTHER" id="PTHR11236:SF18">
    <property type="entry name" value="AMINODEOXYCHORISMATE SYNTHASE"/>
    <property type="match status" value="1"/>
</dbReference>
<gene>
    <name evidence="2" type="ORF">GCM10022288_29970</name>
</gene>
<dbReference type="Pfam" id="PF00425">
    <property type="entry name" value="Chorismate_bind"/>
    <property type="match status" value="1"/>
</dbReference>
<dbReference type="PANTHER" id="PTHR11236">
    <property type="entry name" value="AMINOBENZOATE/ANTHRANILATE SYNTHASE"/>
    <property type="match status" value="1"/>
</dbReference>
<dbReference type="EMBL" id="BAABBX010000016">
    <property type="protein sequence ID" value="GAA4194451.1"/>
    <property type="molecule type" value="Genomic_DNA"/>
</dbReference>
<dbReference type="SUPFAM" id="SSF56322">
    <property type="entry name" value="ADC synthase"/>
    <property type="match status" value="1"/>
</dbReference>
<protein>
    <recommendedName>
        <fullName evidence="1">Chorismate-utilising enzyme C-terminal domain-containing protein</fullName>
    </recommendedName>
</protein>
<feature type="domain" description="Chorismate-utilising enzyme C-terminal" evidence="1">
    <location>
        <begin position="179"/>
        <end position="433"/>
    </location>
</feature>
<dbReference type="RefSeq" id="WP_344778319.1">
    <property type="nucleotide sequence ID" value="NZ_BAABBX010000016.1"/>
</dbReference>
<keyword evidence="3" id="KW-1185">Reference proteome</keyword>
<dbReference type="Proteomes" id="UP001500213">
    <property type="component" value="Unassembled WGS sequence"/>
</dbReference>
<organism evidence="2 3">
    <name type="scientific">Gryllotalpicola kribbensis</name>
    <dbReference type="NCBI Taxonomy" id="993084"/>
    <lineage>
        <taxon>Bacteria</taxon>
        <taxon>Bacillati</taxon>
        <taxon>Actinomycetota</taxon>
        <taxon>Actinomycetes</taxon>
        <taxon>Micrococcales</taxon>
        <taxon>Microbacteriaceae</taxon>
        <taxon>Gryllotalpicola</taxon>
    </lineage>
</organism>
<dbReference type="PRINTS" id="PR00095">
    <property type="entry name" value="ANTSNTHASEI"/>
</dbReference>
<dbReference type="Gene3D" id="3.60.120.10">
    <property type="entry name" value="Anthranilate synthase"/>
    <property type="match status" value="1"/>
</dbReference>
<name>A0ABP8B061_9MICO</name>
<comment type="caution">
    <text evidence="2">The sequence shown here is derived from an EMBL/GenBank/DDBJ whole genome shotgun (WGS) entry which is preliminary data.</text>
</comment>
<evidence type="ECO:0000259" key="1">
    <source>
        <dbReference type="Pfam" id="PF00425"/>
    </source>
</evidence>
<proteinExistence type="predicted"/>
<dbReference type="InterPro" id="IPR015890">
    <property type="entry name" value="Chorismate_C"/>
</dbReference>
<reference evidence="3" key="1">
    <citation type="journal article" date="2019" name="Int. J. Syst. Evol. Microbiol.">
        <title>The Global Catalogue of Microorganisms (GCM) 10K type strain sequencing project: providing services to taxonomists for standard genome sequencing and annotation.</title>
        <authorList>
            <consortium name="The Broad Institute Genomics Platform"/>
            <consortium name="The Broad Institute Genome Sequencing Center for Infectious Disease"/>
            <person name="Wu L."/>
            <person name="Ma J."/>
        </authorList>
    </citation>
    <scope>NUCLEOTIDE SEQUENCE [LARGE SCALE GENOMIC DNA]</scope>
    <source>
        <strain evidence="3">JCM 17593</strain>
    </source>
</reference>
<evidence type="ECO:0000313" key="3">
    <source>
        <dbReference type="Proteomes" id="UP001500213"/>
    </source>
</evidence>
<sequence>MIDVEVGRWLDPEAAFLALDDGRSEVVWFDSGVHADSGMSLLGWAGDAPRRLAAHDAADAEAMLAALRGELSAPGDALLPLWAGWFSHEFGSALLGVPPVHAPGAGAHGAAPRAALAAAMLVERAVMFDHVERTVRVIATAADEGWLDATAAALAAAPAAASAPPTIARAGEIARTHDDAAYLELIRACQARIAAGDAYQLCLTEQWSTRRPADPVAVYRRLRRLAPSHHGGFLRLGGRELLSASPERFVEVGPGGRAVTRPMKGTRPRAAEPAVDAALAAELLASEKERAENLMIVDLVRNDLSKVSELGSVAVESLFAVESYRTVHQLVSTVSGRLAPGAGAVRAFAALFPAGSMTGAPKRRAVELLQGLEGVPRGAYAGAFGYFAADGSADFATTIRTIVIEGDRATFGTGGGITSSSDPAAELAEMKLKAAALIAALGAGDR</sequence>
<accession>A0ABP8B061</accession>